<feature type="compositionally biased region" description="Basic residues" evidence="1">
    <location>
        <begin position="254"/>
        <end position="270"/>
    </location>
</feature>
<evidence type="ECO:0000256" key="1">
    <source>
        <dbReference type="SAM" id="MobiDB-lite"/>
    </source>
</evidence>
<dbReference type="Proteomes" id="UP000606786">
    <property type="component" value="Unassembled WGS sequence"/>
</dbReference>
<feature type="region of interest" description="Disordered" evidence="1">
    <location>
        <begin position="195"/>
        <end position="270"/>
    </location>
</feature>
<protein>
    <submittedName>
        <fullName evidence="2">(Mediterranean fruit fly) hypothetical protein</fullName>
    </submittedName>
</protein>
<feature type="compositionally biased region" description="Basic residues" evidence="1">
    <location>
        <begin position="204"/>
        <end position="228"/>
    </location>
</feature>
<keyword evidence="3" id="KW-1185">Reference proteome</keyword>
<dbReference type="AlphaFoldDB" id="A0A811U5Y9"/>
<accession>A0A811U5Y9</accession>
<dbReference type="OrthoDB" id="8035072at2759"/>
<dbReference type="EMBL" id="CAJHJT010000001">
    <property type="protein sequence ID" value="CAD6993860.1"/>
    <property type="molecule type" value="Genomic_DNA"/>
</dbReference>
<evidence type="ECO:0000313" key="3">
    <source>
        <dbReference type="Proteomes" id="UP000606786"/>
    </source>
</evidence>
<proteinExistence type="predicted"/>
<evidence type="ECO:0000313" key="2">
    <source>
        <dbReference type="EMBL" id="CAD6993860.1"/>
    </source>
</evidence>
<gene>
    <name evidence="2" type="ORF">CCAP1982_LOCUS2656</name>
</gene>
<sequence length="270" mass="29776">MLEKNAKISVLRTMIGLGEEIEPHFIVPQNSISNIRQKIGLGERPQTGTQMPTLIPLENSLRSTQPANTKCPHCESMAKNFLYLESLIRNNYNPKAQCGLCYSSLKYLQYVNKSILQVFGNFESIVNAASTFTNNRTRTPFAAQPSLREARAITAKPAAAKTISPKKNLAKKNNIKEGGKVTRPVLKTTTRAVSSVRLTGGGRHACKARNAKHPSAKSKNKSKSKTNHARLTGGFDSAKRKKSAPTKPNSVKLKNVKSKRSKIRPVRARK</sequence>
<feature type="compositionally biased region" description="Low complexity" evidence="1">
    <location>
        <begin position="156"/>
        <end position="167"/>
    </location>
</feature>
<comment type="caution">
    <text evidence="2">The sequence shown here is derived from an EMBL/GenBank/DDBJ whole genome shotgun (WGS) entry which is preliminary data.</text>
</comment>
<organism evidence="2 3">
    <name type="scientific">Ceratitis capitata</name>
    <name type="common">Mediterranean fruit fly</name>
    <name type="synonym">Tephritis capitata</name>
    <dbReference type="NCBI Taxonomy" id="7213"/>
    <lineage>
        <taxon>Eukaryota</taxon>
        <taxon>Metazoa</taxon>
        <taxon>Ecdysozoa</taxon>
        <taxon>Arthropoda</taxon>
        <taxon>Hexapoda</taxon>
        <taxon>Insecta</taxon>
        <taxon>Pterygota</taxon>
        <taxon>Neoptera</taxon>
        <taxon>Endopterygota</taxon>
        <taxon>Diptera</taxon>
        <taxon>Brachycera</taxon>
        <taxon>Muscomorpha</taxon>
        <taxon>Tephritoidea</taxon>
        <taxon>Tephritidae</taxon>
        <taxon>Ceratitis</taxon>
        <taxon>Ceratitis</taxon>
    </lineage>
</organism>
<dbReference type="KEGG" id="ccat:101452674"/>
<reference evidence="2" key="1">
    <citation type="submission" date="2020-11" db="EMBL/GenBank/DDBJ databases">
        <authorList>
            <person name="Whitehead M."/>
        </authorList>
    </citation>
    <scope>NUCLEOTIDE SEQUENCE</scope>
    <source>
        <strain evidence="2">EGII</strain>
    </source>
</reference>
<feature type="region of interest" description="Disordered" evidence="1">
    <location>
        <begin position="156"/>
        <end position="179"/>
    </location>
</feature>
<name>A0A811U5Y9_CERCA</name>